<feature type="compositionally biased region" description="Polar residues" evidence="2">
    <location>
        <begin position="1"/>
        <end position="10"/>
    </location>
</feature>
<dbReference type="Gene3D" id="1.10.10.60">
    <property type="entry name" value="Homeodomain-like"/>
    <property type="match status" value="1"/>
</dbReference>
<evidence type="ECO:0000259" key="3">
    <source>
        <dbReference type="PROSITE" id="PS51293"/>
    </source>
</evidence>
<keyword evidence="1" id="KW-0175">Coiled coil</keyword>
<proteinExistence type="predicted"/>
<dbReference type="AlphaFoldDB" id="A0A875S754"/>
<feature type="region of interest" description="Disordered" evidence="2">
    <location>
        <begin position="1"/>
        <end position="124"/>
    </location>
</feature>
<dbReference type="GO" id="GO:0001156">
    <property type="term" value="F:TFIIIC-class transcription factor complex binding"/>
    <property type="evidence" value="ECO:0007669"/>
    <property type="project" value="TreeGrafter"/>
</dbReference>
<feature type="compositionally biased region" description="Basic residues" evidence="2">
    <location>
        <begin position="195"/>
        <end position="211"/>
    </location>
</feature>
<dbReference type="Proteomes" id="UP000662931">
    <property type="component" value="Chromosome 4"/>
</dbReference>
<evidence type="ECO:0000313" key="5">
    <source>
        <dbReference type="Proteomes" id="UP000662931"/>
    </source>
</evidence>
<feature type="compositionally biased region" description="Basic and acidic residues" evidence="2">
    <location>
        <begin position="79"/>
        <end position="90"/>
    </location>
</feature>
<accession>A0A875S754</accession>
<evidence type="ECO:0000256" key="2">
    <source>
        <dbReference type="SAM" id="MobiDB-lite"/>
    </source>
</evidence>
<dbReference type="InterPro" id="IPR017884">
    <property type="entry name" value="SANT_dom"/>
</dbReference>
<dbReference type="GeneID" id="62197537"/>
<dbReference type="GO" id="GO:0000126">
    <property type="term" value="C:transcription factor TFIIIB complex"/>
    <property type="evidence" value="ECO:0007669"/>
    <property type="project" value="InterPro"/>
</dbReference>
<dbReference type="RefSeq" id="XP_038780308.1">
    <property type="nucleotide sequence ID" value="XM_038924380.1"/>
</dbReference>
<dbReference type="InterPro" id="IPR001005">
    <property type="entry name" value="SANT/Myb"/>
</dbReference>
<dbReference type="PIRSF" id="PIRSF037327">
    <property type="entry name" value="TFIIIB_Bdp1_fun"/>
    <property type="match status" value="1"/>
</dbReference>
<keyword evidence="5" id="KW-1185">Reference proteome</keyword>
<protein>
    <recommendedName>
        <fullName evidence="3">SANT domain-containing protein</fullName>
    </recommendedName>
</protein>
<dbReference type="InterPro" id="IPR017174">
    <property type="entry name" value="Bdp1_fungi"/>
</dbReference>
<evidence type="ECO:0000313" key="4">
    <source>
        <dbReference type="EMBL" id="QPG76743.1"/>
    </source>
</evidence>
<dbReference type="PROSITE" id="PS51293">
    <property type="entry name" value="SANT"/>
    <property type="match status" value="1"/>
</dbReference>
<organism evidence="4 5">
    <name type="scientific">Eeniella nana</name>
    <name type="common">Yeast</name>
    <name type="synonym">Brettanomyces nanus</name>
    <dbReference type="NCBI Taxonomy" id="13502"/>
    <lineage>
        <taxon>Eukaryota</taxon>
        <taxon>Fungi</taxon>
        <taxon>Dikarya</taxon>
        <taxon>Ascomycota</taxon>
        <taxon>Saccharomycotina</taxon>
        <taxon>Pichiomycetes</taxon>
        <taxon>Pichiales</taxon>
        <taxon>Pichiaceae</taxon>
        <taxon>Brettanomyces</taxon>
    </lineage>
</organism>
<feature type="compositionally biased region" description="Basic and acidic residues" evidence="2">
    <location>
        <begin position="51"/>
        <end position="68"/>
    </location>
</feature>
<name>A0A875S754_EENNA</name>
<sequence length="620" mass="70456">MSSVNKSGTRFTPKLNQRRRLNGHVTRSVTSKLNKHDIEALEETTATVEQDQEKIDKVEVEDSEKSDQNGETSVPVVSRQDEQSIVESRRASTTISRSSSRRPSISHRRPSEASVLSNGAASRRLSSLSTMNNAKIKHGIKNNRPSVNVLPPLFSGRRASVNSTLSMEEFVADIQEIPGEEAQPVKITIPSAAPARRRTSSVARLPRKRRFSKSESGSRIKVPSQPQIKISESQEELIPSKKPKIEVGESKRKVKKQRELELTPAELKAKAKYCFNPIENKLVRISLEKSDEVPAADDESLIIDSISQLSAIKKKENPKLLEKFIINEKKVTLKQLCKPFIPMGRISRDYGRAIEGDKSRKMRADQRRVKRKLAKKLRISVSELDGEEESERMKEGKQRVKELLEKEEEESGSARMVPKLITDELGNVTYSHESTYVDRHSTTTADMDKERIVENPYENLVTSGTYSKQRFVDKWTAQETAEFYKALSVWGTDFGLIAQLFPYRNRRQVKSKFNQEEKSHPHLIEFALLRKLPVDIEEYSGKAGKEFKTLDEYNAELKDLKLKHDKQLKKMVDAKEQARVEDLNNAQGQIDVPTKATAKSRKAVLLEFRRNEEVVGTVSH</sequence>
<dbReference type="OrthoDB" id="272624at2759"/>
<feature type="region of interest" description="Disordered" evidence="2">
    <location>
        <begin position="192"/>
        <end position="226"/>
    </location>
</feature>
<dbReference type="PANTHER" id="PTHR22929">
    <property type="entry name" value="RNA POLYMERASE III TRANSCRIPTION INITIATION FACTOR B"/>
    <property type="match status" value="1"/>
</dbReference>
<dbReference type="GO" id="GO:0000995">
    <property type="term" value="F:RNA polymerase III general transcription initiation factor activity"/>
    <property type="evidence" value="ECO:0007669"/>
    <property type="project" value="InterPro"/>
</dbReference>
<dbReference type="PANTHER" id="PTHR22929:SF0">
    <property type="entry name" value="TRANSCRIPTION FACTOR TFIIIB COMPONENT B'' HOMOLOG"/>
    <property type="match status" value="1"/>
</dbReference>
<dbReference type="Pfam" id="PF15963">
    <property type="entry name" value="Myb_DNA-bind_7"/>
    <property type="match status" value="1"/>
</dbReference>
<feature type="compositionally biased region" description="Low complexity" evidence="2">
    <location>
        <begin position="91"/>
        <end position="103"/>
    </location>
</feature>
<dbReference type="InterPro" id="IPR009057">
    <property type="entry name" value="Homeodomain-like_sf"/>
</dbReference>
<dbReference type="SMART" id="SM00717">
    <property type="entry name" value="SANT"/>
    <property type="match status" value="1"/>
</dbReference>
<gene>
    <name evidence="4" type="ORF">FOA43_004137</name>
</gene>
<dbReference type="SUPFAM" id="SSF46689">
    <property type="entry name" value="Homeodomain-like"/>
    <property type="match status" value="1"/>
</dbReference>
<dbReference type="GO" id="GO:0070898">
    <property type="term" value="P:RNA polymerase III preinitiation complex assembly"/>
    <property type="evidence" value="ECO:0007669"/>
    <property type="project" value="TreeGrafter"/>
</dbReference>
<dbReference type="CDD" id="cd00167">
    <property type="entry name" value="SANT"/>
    <property type="match status" value="1"/>
</dbReference>
<dbReference type="KEGG" id="bnn:FOA43_004137"/>
<feature type="coiled-coil region" evidence="1">
    <location>
        <begin position="550"/>
        <end position="577"/>
    </location>
</feature>
<reference evidence="4" key="1">
    <citation type="submission" date="2020-10" db="EMBL/GenBank/DDBJ databases">
        <authorList>
            <person name="Roach M.J.R."/>
        </authorList>
    </citation>
    <scope>NUCLEOTIDE SEQUENCE</scope>
    <source>
        <strain evidence="4">CBS 1945</strain>
    </source>
</reference>
<feature type="compositionally biased region" description="Polar residues" evidence="2">
    <location>
        <begin position="114"/>
        <end position="124"/>
    </location>
</feature>
<dbReference type="InterPro" id="IPR039467">
    <property type="entry name" value="TFIIIB_B''_Myb"/>
</dbReference>
<feature type="domain" description="SANT" evidence="3">
    <location>
        <begin position="470"/>
        <end position="521"/>
    </location>
</feature>
<evidence type="ECO:0000256" key="1">
    <source>
        <dbReference type="SAM" id="Coils"/>
    </source>
</evidence>
<dbReference type="EMBL" id="CP064815">
    <property type="protein sequence ID" value="QPG76743.1"/>
    <property type="molecule type" value="Genomic_DNA"/>
</dbReference>